<organism evidence="2 3">
    <name type="scientific">Paeniglutamicibacter sulfureus</name>
    <dbReference type="NCBI Taxonomy" id="43666"/>
    <lineage>
        <taxon>Bacteria</taxon>
        <taxon>Bacillati</taxon>
        <taxon>Actinomycetota</taxon>
        <taxon>Actinomycetes</taxon>
        <taxon>Micrococcales</taxon>
        <taxon>Micrococcaceae</taxon>
        <taxon>Paeniglutamicibacter</taxon>
    </lineage>
</organism>
<evidence type="ECO:0000256" key="1">
    <source>
        <dbReference type="SAM" id="MobiDB-lite"/>
    </source>
</evidence>
<feature type="compositionally biased region" description="Polar residues" evidence="1">
    <location>
        <begin position="1"/>
        <end position="20"/>
    </location>
</feature>
<dbReference type="Proteomes" id="UP001183817">
    <property type="component" value="Unassembled WGS sequence"/>
</dbReference>
<evidence type="ECO:0000313" key="2">
    <source>
        <dbReference type="EMBL" id="MDR7358033.1"/>
    </source>
</evidence>
<sequence>MASSAFLRTTTTEGTLQSGISRRHAPEEPSDTELVPDVWQMPSRGIEWCDCGQHHAVDRKIVLDFAEAVVEDREWMTHDEVIDTAMDLWNYVSVCEFFLMGIRRSASAVNGGPAVKYRFERGLEIVAVFSKTWQGCPEEICASVRDRDS</sequence>
<keyword evidence="3" id="KW-1185">Reference proteome</keyword>
<accession>A0ABU2BJY4</accession>
<feature type="region of interest" description="Disordered" evidence="1">
    <location>
        <begin position="1"/>
        <end position="33"/>
    </location>
</feature>
<dbReference type="RefSeq" id="WP_310289702.1">
    <property type="nucleotide sequence ID" value="NZ_BAAAWO010000001.1"/>
</dbReference>
<gene>
    <name evidence="2" type="ORF">J2S64_001724</name>
</gene>
<evidence type="ECO:0000313" key="3">
    <source>
        <dbReference type="Proteomes" id="UP001183817"/>
    </source>
</evidence>
<proteinExistence type="predicted"/>
<reference evidence="2 3" key="1">
    <citation type="submission" date="2023-07" db="EMBL/GenBank/DDBJ databases">
        <title>Sequencing the genomes of 1000 actinobacteria strains.</title>
        <authorList>
            <person name="Klenk H.-P."/>
        </authorList>
    </citation>
    <scope>NUCLEOTIDE SEQUENCE [LARGE SCALE GENOMIC DNA]</scope>
    <source>
        <strain evidence="2 3">DSM 20167</strain>
    </source>
</reference>
<protein>
    <submittedName>
        <fullName evidence="2">Uncharacterized protein</fullName>
    </submittedName>
</protein>
<name>A0ABU2BJY4_9MICC</name>
<dbReference type="EMBL" id="JAVDYI010000001">
    <property type="protein sequence ID" value="MDR7358033.1"/>
    <property type="molecule type" value="Genomic_DNA"/>
</dbReference>
<comment type="caution">
    <text evidence="2">The sequence shown here is derived from an EMBL/GenBank/DDBJ whole genome shotgun (WGS) entry which is preliminary data.</text>
</comment>